<name>A0A8I1MBM2_9PROT</name>
<sequence>MRSKVLRVFENPKTTKQIAHGNMCLHAVNSSVVLVPGYPAKGEIVAYSNALVNGQLTKARSSKDTFCGHWPILLNPQPGKNIAFSWICPHLIAKGETARNSSPFDGSLSESRHMMQQNCLSQANKPDMLHPRFLCFVV</sequence>
<dbReference type="AlphaFoldDB" id="A0A8I1MBM2"/>
<comment type="caution">
    <text evidence="1">The sequence shown here is derived from an EMBL/GenBank/DDBJ whole genome shotgun (WGS) entry which is preliminary data.</text>
</comment>
<protein>
    <submittedName>
        <fullName evidence="1">Uncharacterized protein</fullName>
    </submittedName>
</protein>
<gene>
    <name evidence="1" type="ORF">JF547_20110</name>
</gene>
<reference evidence="1" key="1">
    <citation type="submission" date="2020-12" db="EMBL/GenBank/DDBJ databases">
        <title>Oil enriched cultivation method for isolating marine PHA-producing bacteria.</title>
        <authorList>
            <person name="Zheng W."/>
            <person name="Yu S."/>
            <person name="Huang Y."/>
        </authorList>
    </citation>
    <scope>NUCLEOTIDE SEQUENCE</scope>
    <source>
        <strain evidence="1">SY-2-3</strain>
    </source>
</reference>
<dbReference type="EMBL" id="JAEKJW010000004">
    <property type="protein sequence ID" value="MBN8198781.1"/>
    <property type="molecule type" value="Genomic_DNA"/>
</dbReference>
<dbReference type="RefSeq" id="WP_206928519.1">
    <property type="nucleotide sequence ID" value="NZ_JAEKJW010000004.1"/>
</dbReference>
<dbReference type="Proteomes" id="UP000664405">
    <property type="component" value="Unassembled WGS sequence"/>
</dbReference>
<organism evidence="1 2">
    <name type="scientific">Thalassospira povalilytica</name>
    <dbReference type="NCBI Taxonomy" id="732237"/>
    <lineage>
        <taxon>Bacteria</taxon>
        <taxon>Pseudomonadati</taxon>
        <taxon>Pseudomonadota</taxon>
        <taxon>Alphaproteobacteria</taxon>
        <taxon>Rhodospirillales</taxon>
        <taxon>Thalassospiraceae</taxon>
        <taxon>Thalassospira</taxon>
    </lineage>
</organism>
<evidence type="ECO:0000313" key="2">
    <source>
        <dbReference type="Proteomes" id="UP000664405"/>
    </source>
</evidence>
<proteinExistence type="predicted"/>
<evidence type="ECO:0000313" key="1">
    <source>
        <dbReference type="EMBL" id="MBN8198781.1"/>
    </source>
</evidence>
<accession>A0A8I1MBM2</accession>